<feature type="domain" description="HTH cro/C1-type" evidence="1">
    <location>
        <begin position="6"/>
        <end position="59"/>
    </location>
</feature>
<name>A0A1L8CFX6_9LACO</name>
<dbReference type="SUPFAM" id="SSF47413">
    <property type="entry name" value="lambda repressor-like DNA-binding domains"/>
    <property type="match status" value="1"/>
</dbReference>
<dbReference type="GO" id="GO:0003677">
    <property type="term" value="F:DNA binding"/>
    <property type="evidence" value="ECO:0007669"/>
    <property type="project" value="InterPro"/>
</dbReference>
<organism evidence="2 3">
    <name type="scientific">Apilactobacillus kunkeei</name>
    <dbReference type="NCBI Taxonomy" id="148814"/>
    <lineage>
        <taxon>Bacteria</taxon>
        <taxon>Bacillati</taxon>
        <taxon>Bacillota</taxon>
        <taxon>Bacilli</taxon>
        <taxon>Lactobacillales</taxon>
        <taxon>Lactobacillaceae</taxon>
        <taxon>Apilactobacillus</taxon>
    </lineage>
</organism>
<comment type="caution">
    <text evidence="2">The sequence shown here is derived from an EMBL/GenBank/DDBJ whole genome shotgun (WGS) entry which is preliminary data.</text>
</comment>
<evidence type="ECO:0000259" key="1">
    <source>
        <dbReference type="PROSITE" id="PS50943"/>
    </source>
</evidence>
<dbReference type="CDD" id="cd00093">
    <property type="entry name" value="HTH_XRE"/>
    <property type="match status" value="1"/>
</dbReference>
<dbReference type="InterPro" id="IPR001387">
    <property type="entry name" value="Cro/C1-type_HTH"/>
</dbReference>
<dbReference type="PROSITE" id="PS50943">
    <property type="entry name" value="HTH_CROC1"/>
    <property type="match status" value="1"/>
</dbReference>
<protein>
    <submittedName>
        <fullName evidence="2">Transcriptional regulator</fullName>
    </submittedName>
</protein>
<dbReference type="RefSeq" id="WP_238337197.1">
    <property type="nucleotide sequence ID" value="NZ_BDDX01000001.1"/>
</dbReference>
<dbReference type="EMBL" id="BDDX01000001">
    <property type="protein sequence ID" value="GAT90098.1"/>
    <property type="molecule type" value="Genomic_DNA"/>
</dbReference>
<dbReference type="Gene3D" id="1.10.260.40">
    <property type="entry name" value="lambda repressor-like DNA-binding domains"/>
    <property type="match status" value="1"/>
</dbReference>
<dbReference type="Pfam" id="PF13443">
    <property type="entry name" value="HTH_26"/>
    <property type="match status" value="1"/>
</dbReference>
<sequence length="179" mass="20888">MIENKLNVLLAERQLTAIDVYKATGISRKSLGNIIHGTNPKADTLNKLCMYLHVTPAEFYIYSPYELNFSAVSTENKNEYKLFTAIVHYQEESLIESTFVIEQIQDRNYVVSFNNSADLMEIINKQNIIFHNRLKERIENEVESLICMENGLIENNKGKVYVTYKMPWISSYQKIYSRK</sequence>
<evidence type="ECO:0000313" key="2">
    <source>
        <dbReference type="EMBL" id="GAT90098.1"/>
    </source>
</evidence>
<dbReference type="SMART" id="SM00530">
    <property type="entry name" value="HTH_XRE"/>
    <property type="match status" value="1"/>
</dbReference>
<proteinExistence type="predicted"/>
<dbReference type="AlphaFoldDB" id="A0A1L8CFX6"/>
<evidence type="ECO:0000313" key="3">
    <source>
        <dbReference type="Proteomes" id="UP000186588"/>
    </source>
</evidence>
<reference evidence="2 3" key="1">
    <citation type="journal article" date="2016" name="Syst. Appl. Microbiol.">
        <title>Genomic characterization of a fructophilic bee symbiont Lactobacillus kunkeei reveals its niche-specific adaptation.</title>
        <authorList>
            <person name="Maeno S."/>
            <person name="Tanizawa Y."/>
            <person name="Kanesaki Y."/>
            <person name="Kubota E."/>
            <person name="Kumar H."/>
            <person name="Dicks L."/>
            <person name="Salminen S."/>
            <person name="Nakagawa J."/>
            <person name="Arita M."/>
            <person name="Endo A."/>
        </authorList>
    </citation>
    <scope>NUCLEOTIDE SEQUENCE [LARGE SCALE GENOMIC DNA]</scope>
    <source>
        <strain evidence="2 3">FF30-6</strain>
    </source>
</reference>
<gene>
    <name evidence="2" type="ORF">FF306_00191</name>
</gene>
<dbReference type="InterPro" id="IPR010982">
    <property type="entry name" value="Lambda_DNA-bd_dom_sf"/>
</dbReference>
<dbReference type="Proteomes" id="UP000186588">
    <property type="component" value="Unassembled WGS sequence"/>
</dbReference>
<accession>A0A1L8CFX6</accession>